<evidence type="ECO:0000256" key="1">
    <source>
        <dbReference type="SAM" id="Phobius"/>
    </source>
</evidence>
<dbReference type="InterPro" id="IPR036280">
    <property type="entry name" value="Multihaem_cyt_sf"/>
</dbReference>
<accession>A0A809RFJ9</accession>
<evidence type="ECO:0000313" key="4">
    <source>
        <dbReference type="Proteomes" id="UP000662873"/>
    </source>
</evidence>
<name>A0A809RFJ9_9BACT</name>
<keyword evidence="1" id="KW-1133">Transmembrane helix</keyword>
<reference evidence="3" key="1">
    <citation type="journal article" name="DNA Res.">
        <title>The physiological potential of anammox bacteria as revealed by their core genome structure.</title>
        <authorList>
            <person name="Okubo T."/>
            <person name="Toyoda A."/>
            <person name="Fukuhara K."/>
            <person name="Uchiyama I."/>
            <person name="Harigaya Y."/>
            <person name="Kuroiwa M."/>
            <person name="Suzuki T."/>
            <person name="Murakami Y."/>
            <person name="Suwa Y."/>
            <person name="Takami H."/>
        </authorList>
    </citation>
    <scope>NUCLEOTIDE SEQUENCE</scope>
    <source>
        <strain evidence="3">317325-2</strain>
    </source>
</reference>
<dbReference type="KEGG" id="npy:NPRO_08200"/>
<dbReference type="PANTHER" id="PTHR39425:SF1">
    <property type="entry name" value="CYTOCHROME C7-LIKE DOMAIN-CONTAINING PROTEIN"/>
    <property type="match status" value="1"/>
</dbReference>
<dbReference type="InterPro" id="IPR029467">
    <property type="entry name" value="Cyt_c7-like"/>
</dbReference>
<sequence length="249" mass="27997">MPQVFSSGANTLAKLSLITAAILPFGVLYAGSTFTRSSANTNVGVAVDQPVFFSHKHHAFELGIDCRYCHTSVEKSPVAGVPPTETCMSCHSQIWLNSPLLEPLRQSYETGESLVWNKVNKVPEFVYFNHSIHIARGVSCNECHGAVTKMQMTAKGRDLSMSWCLECHRNPEKYLYVEGEEGRGASPAERVFDLYDKQRRGEQLSTREFNLLNDKTTVPTAEQVRNGEQQVERLGVKKQQLMDCWICHR</sequence>
<feature type="domain" description="Cytochrome c7-like" evidence="2">
    <location>
        <begin position="126"/>
        <end position="174"/>
    </location>
</feature>
<gene>
    <name evidence="3" type="ORF">NPRO_08200</name>
</gene>
<organism evidence="3 4">
    <name type="scientific">Candidatus Nitrosymbiomonas proteolyticus</name>
    <dbReference type="NCBI Taxonomy" id="2608984"/>
    <lineage>
        <taxon>Bacteria</taxon>
        <taxon>Bacillati</taxon>
        <taxon>Armatimonadota</taxon>
        <taxon>Armatimonadota incertae sedis</taxon>
        <taxon>Candidatus Nitrosymbiomonas</taxon>
    </lineage>
</organism>
<dbReference type="CDD" id="cd08168">
    <property type="entry name" value="Cytochrom_C3"/>
    <property type="match status" value="1"/>
</dbReference>
<dbReference type="Gene3D" id="3.90.10.10">
    <property type="entry name" value="Cytochrome C3"/>
    <property type="match status" value="2"/>
</dbReference>
<dbReference type="Pfam" id="PF14522">
    <property type="entry name" value="Cytochrome_C7"/>
    <property type="match status" value="1"/>
</dbReference>
<dbReference type="AlphaFoldDB" id="A0A809RFJ9"/>
<dbReference type="PANTHER" id="PTHR39425">
    <property type="entry name" value="LIPOPROTEIN CYTOCHROME C"/>
    <property type="match status" value="1"/>
</dbReference>
<dbReference type="Proteomes" id="UP000662873">
    <property type="component" value="Chromosome"/>
</dbReference>
<dbReference type="EMBL" id="AP021858">
    <property type="protein sequence ID" value="BBO23225.1"/>
    <property type="molecule type" value="Genomic_DNA"/>
</dbReference>
<evidence type="ECO:0000259" key="2">
    <source>
        <dbReference type="Pfam" id="PF14522"/>
    </source>
</evidence>
<proteinExistence type="predicted"/>
<keyword evidence="1" id="KW-0472">Membrane</keyword>
<dbReference type="SUPFAM" id="SSF48695">
    <property type="entry name" value="Multiheme cytochromes"/>
    <property type="match status" value="1"/>
</dbReference>
<keyword evidence="1" id="KW-0812">Transmembrane</keyword>
<protein>
    <submittedName>
        <fullName evidence="3">Quinol:cytochrome c oxidoreductase pentaheme cytochrome subunit</fullName>
    </submittedName>
</protein>
<evidence type="ECO:0000313" key="3">
    <source>
        <dbReference type="EMBL" id="BBO23225.1"/>
    </source>
</evidence>
<feature type="transmembrane region" description="Helical" evidence="1">
    <location>
        <begin position="12"/>
        <end position="31"/>
    </location>
</feature>